<accession>A0A7G1HU13</accession>
<dbReference type="Pfam" id="PF13715">
    <property type="entry name" value="CarbopepD_reg_2"/>
    <property type="match status" value="1"/>
</dbReference>
<keyword evidence="15" id="KW-1185">Reference proteome</keyword>
<dbReference type="GO" id="GO:0006826">
    <property type="term" value="P:iron ion transport"/>
    <property type="evidence" value="ECO:0007669"/>
    <property type="project" value="UniProtKB-KW"/>
</dbReference>
<sequence>MKINFTMKKRSKFIIRLMILIGVLCHTSNICMAQNSKLTTITLRVKNEAIENVFKEIEKNGKYNFFYDPLVINKVNPVTFDVKNASLQEILKIIEKQTGLSFQQRDNTISVTKKKESDIPATKTQNIIQIKGNIKDKKGEPIIGASIRVKNSDIGTISDIDGNFTLSKVPENSIIIASYVGYNSEELPIKNKKNFQIILSENTEELDEVVVVAYGTAKKSSFTGSAEVIKHDRIEKRIVADVSKAIEGTVAGVQSTSGSGQPGSGASMIIRGFGSISAANTPLYVVDGVPFDGTLNSINTNDIESITVLKDASAGALYGSRGANGVVMITTKRGGLENDKISVNLKANWGIASRAIPKYETVNEAEYMELAFEAYKNELIYTEGLDPAQAGIQAIEVMGGIAKGVLGYREEYNPFDMPLAQLIDPYTGKVNPNAKLKYHEDWKDELSNKNPLRQEYQLSVAGGSSKTNYMVSMGYLDEVGLLKTTEFERYSGRVNVDTQAKDWLKMGMNASFSQTTSNYNSASGSEVSNLWYTSQIMAPIYPVYEHNADGSLKLDANGNKIFDYGVNRIALSNSNAIALLYDDKEKSTKDNLSARTYVELVANDDKYGFLKGFSFTANLGLDYFNTHEMSYQNPYTGNAATISGSLTKAAQRQLSYTFNQLLTYKRDFGLHGFDILVGHEFYQLKQEYLAAQKTGFPFGGLYELAAAANLAAASSQTDKYAIESYLSRANYNYAQRYYVSASFRTDGSSRFYKTSRWGKFWSLGASWRISEEPFMAGVDWINNLTFKASFGSQGNDNIGSYYAYQSLYNMGLTNAIYNGAAINSLENRDLRWEKNENLNIGIEARLFNCFSLTAEFFNKHTKDLLLNMPKATSTGFNAYPANVGSMRNRGVDITASINIFNNRNFRWTLTAMGSHIRNKILKLADKPEIISGSNIFREGEAVNSFYLPISAGVDPLTGNQLYWVNHDENNNLVERYKTDDVTLTANSREVVGNRIPDLYGSITNDLAFKGFDLSILTTYSIGGEMLDGIYSSMMNVGYKGYVWHKNALRRWQKPGDITDVPKIMWDQQIRTTDQNLIDASYFAIKNITLGYTLPKKWTDKMKMQKIRFYASGDNLALFSHLKGMDPQYNFTGTVGYTYTPSRTISFGIDINF</sequence>
<evidence type="ECO:0000256" key="10">
    <source>
        <dbReference type="PROSITE-ProRule" id="PRU01360"/>
    </source>
</evidence>
<dbReference type="PROSITE" id="PS52016">
    <property type="entry name" value="TONB_DEPENDENT_REC_3"/>
    <property type="match status" value="1"/>
</dbReference>
<dbReference type="Pfam" id="PF00593">
    <property type="entry name" value="TonB_dep_Rec_b-barrel"/>
    <property type="match status" value="1"/>
</dbReference>
<evidence type="ECO:0000256" key="6">
    <source>
        <dbReference type="ARBA" id="ARBA00023004"/>
    </source>
</evidence>
<protein>
    <submittedName>
        <fullName evidence="14">SusC/RagA family TonB-linked outer membrane protein</fullName>
    </submittedName>
</protein>
<keyword evidence="4" id="KW-0406">Ion transport</keyword>
<name>A0A7G1HU13_9BACT</name>
<dbReference type="InterPro" id="IPR000531">
    <property type="entry name" value="Beta-barrel_TonB"/>
</dbReference>
<evidence type="ECO:0000256" key="4">
    <source>
        <dbReference type="ARBA" id="ARBA00022496"/>
    </source>
</evidence>
<dbReference type="KEGG" id="copr:Cop2CBH44_13730"/>
<dbReference type="InterPro" id="IPR023997">
    <property type="entry name" value="TonB-dep_OMP_SusC/RagA_CS"/>
</dbReference>
<evidence type="ECO:0000256" key="7">
    <source>
        <dbReference type="ARBA" id="ARBA00023077"/>
    </source>
</evidence>
<dbReference type="AlphaFoldDB" id="A0A7G1HU13"/>
<comment type="similarity">
    <text evidence="10 11">Belongs to the TonB-dependent receptor family.</text>
</comment>
<dbReference type="InterPro" id="IPR037066">
    <property type="entry name" value="Plug_dom_sf"/>
</dbReference>
<evidence type="ECO:0000256" key="12">
    <source>
        <dbReference type="SAM" id="SignalP"/>
    </source>
</evidence>
<dbReference type="InterPro" id="IPR012910">
    <property type="entry name" value="Plug_dom"/>
</dbReference>
<dbReference type="Pfam" id="PF07660">
    <property type="entry name" value="STN"/>
    <property type="match status" value="1"/>
</dbReference>
<keyword evidence="12" id="KW-0732">Signal</keyword>
<evidence type="ECO:0000256" key="5">
    <source>
        <dbReference type="ARBA" id="ARBA00022692"/>
    </source>
</evidence>
<dbReference type="SUPFAM" id="SSF49464">
    <property type="entry name" value="Carboxypeptidase regulatory domain-like"/>
    <property type="match status" value="1"/>
</dbReference>
<keyword evidence="3 10" id="KW-1134">Transmembrane beta strand</keyword>
<dbReference type="Pfam" id="PF07715">
    <property type="entry name" value="Plug"/>
    <property type="match status" value="1"/>
</dbReference>
<dbReference type="InterPro" id="IPR039426">
    <property type="entry name" value="TonB-dep_rcpt-like"/>
</dbReference>
<keyword evidence="5 10" id="KW-0812">Transmembrane</keyword>
<organism evidence="14 15">
    <name type="scientific">Coprobacter secundus subsp. similis</name>
    <dbReference type="NCBI Taxonomy" id="2751153"/>
    <lineage>
        <taxon>Bacteria</taxon>
        <taxon>Pseudomonadati</taxon>
        <taxon>Bacteroidota</taxon>
        <taxon>Bacteroidia</taxon>
        <taxon>Bacteroidales</taxon>
        <taxon>Barnesiellaceae</taxon>
        <taxon>Coprobacter</taxon>
    </lineage>
</organism>
<evidence type="ECO:0000256" key="8">
    <source>
        <dbReference type="ARBA" id="ARBA00023136"/>
    </source>
</evidence>
<dbReference type="Gene3D" id="3.55.50.30">
    <property type="match status" value="1"/>
</dbReference>
<dbReference type="SMART" id="SM00965">
    <property type="entry name" value="STN"/>
    <property type="match status" value="1"/>
</dbReference>
<dbReference type="Proteomes" id="UP000594042">
    <property type="component" value="Chromosome"/>
</dbReference>
<dbReference type="Gene3D" id="2.170.130.10">
    <property type="entry name" value="TonB-dependent receptor, plug domain"/>
    <property type="match status" value="1"/>
</dbReference>
<evidence type="ECO:0000313" key="15">
    <source>
        <dbReference type="Proteomes" id="UP000594042"/>
    </source>
</evidence>
<evidence type="ECO:0000256" key="1">
    <source>
        <dbReference type="ARBA" id="ARBA00004571"/>
    </source>
</evidence>
<dbReference type="InterPro" id="IPR011662">
    <property type="entry name" value="Secretin/TonB_short_N"/>
</dbReference>
<feature type="signal peptide" evidence="12">
    <location>
        <begin position="1"/>
        <end position="33"/>
    </location>
</feature>
<keyword evidence="9 10" id="KW-0998">Cell outer membrane</keyword>
<keyword evidence="8 10" id="KW-0472">Membrane</keyword>
<comment type="subcellular location">
    <subcellularLocation>
        <location evidence="1 10">Cell outer membrane</location>
        <topology evidence="1 10">Multi-pass membrane protein</topology>
    </subcellularLocation>
</comment>
<dbReference type="InterPro" id="IPR023996">
    <property type="entry name" value="TonB-dep_OMP_SusC/RagA"/>
</dbReference>
<dbReference type="GO" id="GO:0009279">
    <property type="term" value="C:cell outer membrane"/>
    <property type="evidence" value="ECO:0007669"/>
    <property type="project" value="UniProtKB-SubCell"/>
</dbReference>
<feature type="chain" id="PRO_5028896060" evidence="12">
    <location>
        <begin position="34"/>
        <end position="1152"/>
    </location>
</feature>
<keyword evidence="7 11" id="KW-0798">TonB box</keyword>
<keyword evidence="4" id="KW-0410">Iron transport</keyword>
<dbReference type="InterPro" id="IPR036942">
    <property type="entry name" value="Beta-barrel_TonB_sf"/>
</dbReference>
<dbReference type="NCBIfam" id="TIGR04057">
    <property type="entry name" value="SusC_RagA_signa"/>
    <property type="match status" value="1"/>
</dbReference>
<evidence type="ECO:0000256" key="9">
    <source>
        <dbReference type="ARBA" id="ARBA00023237"/>
    </source>
</evidence>
<dbReference type="FunFam" id="2.60.40.1120:FF:000003">
    <property type="entry name" value="Outer membrane protein Omp121"/>
    <property type="match status" value="1"/>
</dbReference>
<reference evidence="15" key="1">
    <citation type="submission" date="2020-07" db="EMBL/GenBank/DDBJ databases">
        <title>Complete genome sequencing of Coprobacter sp. strain 2CBH44.</title>
        <authorList>
            <person name="Sakamoto M."/>
            <person name="Murakami T."/>
            <person name="Mori H."/>
        </authorList>
    </citation>
    <scope>NUCLEOTIDE SEQUENCE [LARGE SCALE GENOMIC DNA]</scope>
    <source>
        <strain evidence="15">2CBH44</strain>
    </source>
</reference>
<dbReference type="FunFam" id="2.170.130.10:FF:000003">
    <property type="entry name" value="SusC/RagA family TonB-linked outer membrane protein"/>
    <property type="match status" value="1"/>
</dbReference>
<evidence type="ECO:0000256" key="3">
    <source>
        <dbReference type="ARBA" id="ARBA00022452"/>
    </source>
</evidence>
<evidence type="ECO:0000256" key="11">
    <source>
        <dbReference type="RuleBase" id="RU003357"/>
    </source>
</evidence>
<evidence type="ECO:0000313" key="14">
    <source>
        <dbReference type="EMBL" id="BCI63020.1"/>
    </source>
</evidence>
<dbReference type="InterPro" id="IPR008969">
    <property type="entry name" value="CarboxyPept-like_regulatory"/>
</dbReference>
<keyword evidence="6" id="KW-0408">Iron</keyword>
<dbReference type="Gene3D" id="2.60.40.1120">
    <property type="entry name" value="Carboxypeptidase-like, regulatory domain"/>
    <property type="match status" value="1"/>
</dbReference>
<dbReference type="SUPFAM" id="SSF56935">
    <property type="entry name" value="Porins"/>
    <property type="match status" value="1"/>
</dbReference>
<evidence type="ECO:0000256" key="2">
    <source>
        <dbReference type="ARBA" id="ARBA00022448"/>
    </source>
</evidence>
<dbReference type="Gene3D" id="2.40.170.20">
    <property type="entry name" value="TonB-dependent receptor, beta-barrel domain"/>
    <property type="match status" value="1"/>
</dbReference>
<dbReference type="NCBIfam" id="TIGR04056">
    <property type="entry name" value="OMP_RagA_SusC"/>
    <property type="match status" value="1"/>
</dbReference>
<feature type="domain" description="Secretin/TonB short N-terminal" evidence="13">
    <location>
        <begin position="63"/>
        <end position="114"/>
    </location>
</feature>
<keyword evidence="2 10" id="KW-0813">Transport</keyword>
<gene>
    <name evidence="14" type="ORF">Cop2CBH44_13730</name>
</gene>
<evidence type="ECO:0000259" key="13">
    <source>
        <dbReference type="SMART" id="SM00965"/>
    </source>
</evidence>
<dbReference type="EMBL" id="AP023322">
    <property type="protein sequence ID" value="BCI63020.1"/>
    <property type="molecule type" value="Genomic_DNA"/>
</dbReference>
<proteinExistence type="inferred from homology"/>